<evidence type="ECO:0000313" key="3">
    <source>
        <dbReference type="EMBL" id="KAF3322814.1"/>
    </source>
</evidence>
<dbReference type="Gene3D" id="1.20.58.130">
    <property type="match status" value="1"/>
</dbReference>
<organism evidence="3 4">
    <name type="scientific">Carex littledalei</name>
    <dbReference type="NCBI Taxonomy" id="544730"/>
    <lineage>
        <taxon>Eukaryota</taxon>
        <taxon>Viridiplantae</taxon>
        <taxon>Streptophyta</taxon>
        <taxon>Embryophyta</taxon>
        <taxon>Tracheophyta</taxon>
        <taxon>Spermatophyta</taxon>
        <taxon>Magnoliopsida</taxon>
        <taxon>Liliopsida</taxon>
        <taxon>Poales</taxon>
        <taxon>Cyperaceae</taxon>
        <taxon>Cyperoideae</taxon>
        <taxon>Cariceae</taxon>
        <taxon>Carex</taxon>
        <taxon>Carex subgen. Euthyceras</taxon>
    </lineage>
</organism>
<evidence type="ECO:0000313" key="4">
    <source>
        <dbReference type="Proteomes" id="UP000623129"/>
    </source>
</evidence>
<dbReference type="Proteomes" id="UP000623129">
    <property type="component" value="Unassembled WGS sequence"/>
</dbReference>
<dbReference type="OrthoDB" id="1876167at2759"/>
<feature type="compositionally biased region" description="Basic and acidic residues" evidence="2">
    <location>
        <begin position="140"/>
        <end position="149"/>
    </location>
</feature>
<keyword evidence="1" id="KW-0175">Coiled coil</keyword>
<comment type="caution">
    <text evidence="3">The sequence shown here is derived from an EMBL/GenBank/DDBJ whole genome shotgun (WGS) entry which is preliminary data.</text>
</comment>
<keyword evidence="4" id="KW-1185">Reference proteome</keyword>
<accession>A0A833VFT4</accession>
<feature type="coiled-coil region" evidence="1">
    <location>
        <begin position="31"/>
        <end position="94"/>
    </location>
</feature>
<evidence type="ECO:0000256" key="1">
    <source>
        <dbReference type="SAM" id="Coils"/>
    </source>
</evidence>
<protein>
    <submittedName>
        <fullName evidence="3">CAP-Gly domain-containing linker protein 1-like isoform X1</fullName>
    </submittedName>
</protein>
<proteinExistence type="predicted"/>
<dbReference type="PANTHER" id="PTHR34681:SF2">
    <property type="entry name" value="UVEAL AUTOANTIGEN WITH COILED-COIL_ANKYRIN"/>
    <property type="match status" value="1"/>
</dbReference>
<feature type="region of interest" description="Disordered" evidence="2">
    <location>
        <begin position="135"/>
        <end position="157"/>
    </location>
</feature>
<dbReference type="AlphaFoldDB" id="A0A833VFT4"/>
<gene>
    <name evidence="3" type="ORF">FCM35_KLT12803</name>
</gene>
<dbReference type="EMBL" id="SWLB01000024">
    <property type="protein sequence ID" value="KAF3322814.1"/>
    <property type="molecule type" value="Genomic_DNA"/>
</dbReference>
<evidence type="ECO:0000256" key="2">
    <source>
        <dbReference type="SAM" id="MobiDB-lite"/>
    </source>
</evidence>
<reference evidence="3" key="1">
    <citation type="submission" date="2020-01" db="EMBL/GenBank/DDBJ databases">
        <title>Genome sequence of Kobresia littledalei, the first chromosome-level genome in the family Cyperaceae.</title>
        <authorList>
            <person name="Qu G."/>
        </authorList>
    </citation>
    <scope>NUCLEOTIDE SEQUENCE</scope>
    <source>
        <strain evidence="3">C.B.Clarke</strain>
        <tissue evidence="3">Leaf</tissue>
    </source>
</reference>
<sequence length="157" mass="17936">MAETSPSPTLPTTVPPLVLNKEHFQKMGERIAELDGSQAELLSRIQGLKEEVQRWRLNLDKQVKTYKTELDELKQELNSDVDQLKSEVKEVKTTLHSRQNSWAFNLWNFGMKHASENGNQELGYDTVTETIADTKPSYALERKNSKHDQIFGSPNPP</sequence>
<dbReference type="PANTHER" id="PTHR34681">
    <property type="entry name" value="UVEAL AUTOANTIGEN WITH COILED-COIL/ANKYRIN"/>
    <property type="match status" value="1"/>
</dbReference>
<name>A0A833VFT4_9POAL</name>